<dbReference type="AlphaFoldDB" id="A0A162CCU0"/>
<dbReference type="PATRIC" id="fig|1365257.3.peg.2792"/>
<keyword evidence="1" id="KW-0378">Hydrolase</keyword>
<protein>
    <recommendedName>
        <fullName evidence="2">Peptidase S9 prolyl oligopeptidase catalytic domain-containing protein</fullName>
    </recommendedName>
</protein>
<gene>
    <name evidence="3" type="ORF">N478_20535</name>
</gene>
<dbReference type="GO" id="GO:0006508">
    <property type="term" value="P:proteolysis"/>
    <property type="evidence" value="ECO:0007669"/>
    <property type="project" value="InterPro"/>
</dbReference>
<reference evidence="3 4" key="1">
    <citation type="submission" date="2013-07" db="EMBL/GenBank/DDBJ databases">
        <title>Comparative Genomic and Metabolomic Analysis of Twelve Strains of Pseudoalteromonas luteoviolacea.</title>
        <authorList>
            <person name="Vynne N.G."/>
            <person name="Mansson M."/>
            <person name="Gram L."/>
        </authorList>
    </citation>
    <scope>NUCLEOTIDE SEQUENCE [LARGE SCALE GENOMIC DNA]</scope>
    <source>
        <strain evidence="3 4">S4060-1</strain>
    </source>
</reference>
<evidence type="ECO:0000259" key="2">
    <source>
        <dbReference type="Pfam" id="PF00326"/>
    </source>
</evidence>
<dbReference type="InterPro" id="IPR029058">
    <property type="entry name" value="AB_hydrolase_fold"/>
</dbReference>
<evidence type="ECO:0000313" key="4">
    <source>
        <dbReference type="Proteomes" id="UP000076661"/>
    </source>
</evidence>
<organism evidence="3 4">
    <name type="scientific">Pseudoalteromonas luteoviolacea S4060-1</name>
    <dbReference type="NCBI Taxonomy" id="1365257"/>
    <lineage>
        <taxon>Bacteria</taxon>
        <taxon>Pseudomonadati</taxon>
        <taxon>Pseudomonadota</taxon>
        <taxon>Gammaproteobacteria</taxon>
        <taxon>Alteromonadales</taxon>
        <taxon>Pseudoalteromonadaceae</taxon>
        <taxon>Pseudoalteromonas</taxon>
    </lineage>
</organism>
<dbReference type="PANTHER" id="PTHR42776">
    <property type="entry name" value="SERINE PEPTIDASE S9 FAMILY MEMBER"/>
    <property type="match status" value="1"/>
</dbReference>
<accession>A0A162CCU0</accession>
<dbReference type="EMBL" id="AUXX01000019">
    <property type="protein sequence ID" value="KZN65821.1"/>
    <property type="molecule type" value="Genomic_DNA"/>
</dbReference>
<comment type="caution">
    <text evidence="3">The sequence shown here is derived from an EMBL/GenBank/DDBJ whole genome shotgun (WGS) entry which is preliminary data.</text>
</comment>
<dbReference type="PANTHER" id="PTHR42776:SF27">
    <property type="entry name" value="DIPEPTIDYL PEPTIDASE FAMILY MEMBER 6"/>
    <property type="match status" value="1"/>
</dbReference>
<name>A0A162CCU0_9GAMM</name>
<evidence type="ECO:0000313" key="3">
    <source>
        <dbReference type="EMBL" id="KZN65821.1"/>
    </source>
</evidence>
<dbReference type="SUPFAM" id="SSF53474">
    <property type="entry name" value="alpha/beta-Hydrolases"/>
    <property type="match status" value="1"/>
</dbReference>
<dbReference type="Pfam" id="PF00326">
    <property type="entry name" value="Peptidase_S9"/>
    <property type="match status" value="1"/>
</dbReference>
<evidence type="ECO:0000256" key="1">
    <source>
        <dbReference type="ARBA" id="ARBA00022801"/>
    </source>
</evidence>
<dbReference type="Proteomes" id="UP000076661">
    <property type="component" value="Unassembled WGS sequence"/>
</dbReference>
<dbReference type="Gene3D" id="3.40.50.1820">
    <property type="entry name" value="alpha/beta hydrolase"/>
    <property type="match status" value="1"/>
</dbReference>
<feature type="domain" description="Peptidase S9 prolyl oligopeptidase catalytic" evidence="2">
    <location>
        <begin position="2"/>
        <end position="79"/>
    </location>
</feature>
<sequence>MQFSPARNADKINTPVLIVHGGDDERAPIEHAEVMIDALNKAKKPYENYLLDNEGHSFYKAQHRLAYYQTVLVFLNKHLAP</sequence>
<dbReference type="InterPro" id="IPR001375">
    <property type="entry name" value="Peptidase_S9_cat"/>
</dbReference>
<proteinExistence type="predicted"/>
<dbReference type="GO" id="GO:0004252">
    <property type="term" value="F:serine-type endopeptidase activity"/>
    <property type="evidence" value="ECO:0007669"/>
    <property type="project" value="TreeGrafter"/>
</dbReference>